<keyword evidence="2" id="KW-1185">Reference proteome</keyword>
<dbReference type="AlphaFoldDB" id="A0A7G5E436"/>
<reference evidence="1 2" key="1">
    <citation type="journal article" date="2020" name="G3 (Bethesda)">
        <title>CeMbio - The Caenorhabditis elegans Microbiome Resource.</title>
        <authorList>
            <person name="Dirksen P."/>
            <person name="Assie A."/>
            <person name="Zimmermann J."/>
            <person name="Zhang F."/>
            <person name="Tietje A.M."/>
            <person name="Marsh S.A."/>
            <person name="Felix M.A."/>
            <person name="Shapira M."/>
            <person name="Kaleta C."/>
            <person name="Schulenburg H."/>
            <person name="Samuel B."/>
        </authorList>
    </citation>
    <scope>NUCLEOTIDE SEQUENCE [LARGE SCALE GENOMIC DNA]</scope>
    <source>
        <strain evidence="1 2">BIGb0170</strain>
    </source>
</reference>
<proteinExistence type="predicted"/>
<organism evidence="1 2">
    <name type="scientific">Sphingobacterium paramultivorum</name>
    <dbReference type="NCBI Taxonomy" id="2886510"/>
    <lineage>
        <taxon>Bacteria</taxon>
        <taxon>Pseudomonadati</taxon>
        <taxon>Bacteroidota</taxon>
        <taxon>Sphingobacteriia</taxon>
        <taxon>Sphingobacteriales</taxon>
        <taxon>Sphingobacteriaceae</taxon>
        <taxon>Sphingobacterium</taxon>
    </lineage>
</organism>
<dbReference type="EMBL" id="CP058555">
    <property type="protein sequence ID" value="QMV68761.1"/>
    <property type="molecule type" value="Genomic_DNA"/>
</dbReference>
<dbReference type="RefSeq" id="WP_182329708.1">
    <property type="nucleotide sequence ID" value="NZ_CP058555.1"/>
</dbReference>
<sequence>MQQERQRGNAESFSRKSGTLMSKQFLPIGEVKSVKIQVVQYKDLINENKEQAIRFEYEYYDSYLDQTETKLGSLDKDELEGLIKSINIMRTVVFNSFPEHYTEVGFVSRTGFKAGCYSMPGDWKFYLQLDQYDDRSYIWLTKEDSATILNILDQSNERLLMLGNNVN</sequence>
<dbReference type="Proteomes" id="UP000515450">
    <property type="component" value="Chromosome"/>
</dbReference>
<protein>
    <submittedName>
        <fullName evidence="1">Uncharacterized protein</fullName>
    </submittedName>
</protein>
<evidence type="ECO:0000313" key="1">
    <source>
        <dbReference type="EMBL" id="QMV68761.1"/>
    </source>
</evidence>
<accession>A0A7G5E436</accession>
<name>A0A7G5E436_9SPHI</name>
<gene>
    <name evidence="1" type="ORF">HS960_14345</name>
</gene>
<evidence type="ECO:0000313" key="2">
    <source>
        <dbReference type="Proteomes" id="UP000515450"/>
    </source>
</evidence>